<organism evidence="2 3">
    <name type="scientific">Acropora cervicornis</name>
    <name type="common">Staghorn coral</name>
    <dbReference type="NCBI Taxonomy" id="6130"/>
    <lineage>
        <taxon>Eukaryota</taxon>
        <taxon>Metazoa</taxon>
        <taxon>Cnidaria</taxon>
        <taxon>Anthozoa</taxon>
        <taxon>Hexacorallia</taxon>
        <taxon>Scleractinia</taxon>
        <taxon>Astrocoeniina</taxon>
        <taxon>Acroporidae</taxon>
        <taxon>Acropora</taxon>
    </lineage>
</organism>
<comment type="caution">
    <text evidence="2">The sequence shown here is derived from an EMBL/GenBank/DDBJ whole genome shotgun (WGS) entry which is preliminary data.</text>
</comment>
<feature type="region of interest" description="Disordered" evidence="1">
    <location>
        <begin position="148"/>
        <end position="174"/>
    </location>
</feature>
<dbReference type="AlphaFoldDB" id="A0AAD9VHF9"/>
<dbReference type="EMBL" id="JARQWQ010000001">
    <property type="protein sequence ID" value="KAK2574025.1"/>
    <property type="molecule type" value="Genomic_DNA"/>
</dbReference>
<feature type="compositionally biased region" description="Polar residues" evidence="1">
    <location>
        <begin position="301"/>
        <end position="315"/>
    </location>
</feature>
<proteinExistence type="predicted"/>
<keyword evidence="3" id="KW-1185">Reference proteome</keyword>
<evidence type="ECO:0000313" key="2">
    <source>
        <dbReference type="EMBL" id="KAK2574025.1"/>
    </source>
</evidence>
<dbReference type="Proteomes" id="UP001249851">
    <property type="component" value="Unassembled WGS sequence"/>
</dbReference>
<protein>
    <submittedName>
        <fullName evidence="2">Uncharacterized protein</fullName>
    </submittedName>
</protein>
<gene>
    <name evidence="2" type="ORF">P5673_000143</name>
</gene>
<feature type="region of interest" description="Disordered" evidence="1">
    <location>
        <begin position="289"/>
        <end position="328"/>
    </location>
</feature>
<sequence>MNLSQPSIAKGNKLLLPKIEYARLTEAQGFGDENIEQVKPENEKNSEEFANLEKVPVLNNGYNVGSFTRFSVLPPIKGNVRGTRRLSHTQRFSTTLFAGRTNGPSLDSNFEISKKQNSDLLASHKRRGSHVVDDKLMQSLQVVGKHCVSETRQLPSQGRSSRAKQKLPRSFSSPTSSACYDSNCKGGEMILMRRRSQTERAKLTDKLLDTQGDSVVLMCNKKENPTGPVFGGINSDDSLKSKLNNSNNQTIQLRNSTLSPNPHRTEKLHSTFRPVSRCEISIDVNEGGQGKLEKRSVAQPLKNNQGNIEKSSDLANNDEETKHTQGTPRIQILIDSIDNAKEELPKAGGEVPYTSVREQRRRSALCRNNSKQVDDFLLVHNLRDLGLL</sequence>
<reference evidence="2" key="1">
    <citation type="journal article" date="2023" name="G3 (Bethesda)">
        <title>Whole genome assembly and annotation of the endangered Caribbean coral Acropora cervicornis.</title>
        <authorList>
            <person name="Selwyn J.D."/>
            <person name="Vollmer S.V."/>
        </authorList>
    </citation>
    <scope>NUCLEOTIDE SEQUENCE</scope>
    <source>
        <strain evidence="2">K2</strain>
    </source>
</reference>
<reference evidence="2" key="2">
    <citation type="journal article" date="2023" name="Science">
        <title>Genomic signatures of disease resistance in endangered staghorn corals.</title>
        <authorList>
            <person name="Vollmer S.V."/>
            <person name="Selwyn J.D."/>
            <person name="Despard B.A."/>
            <person name="Roesel C.L."/>
        </authorList>
    </citation>
    <scope>NUCLEOTIDE SEQUENCE</scope>
    <source>
        <strain evidence="2">K2</strain>
    </source>
</reference>
<evidence type="ECO:0000313" key="3">
    <source>
        <dbReference type="Proteomes" id="UP001249851"/>
    </source>
</evidence>
<name>A0AAD9VHF9_ACRCE</name>
<evidence type="ECO:0000256" key="1">
    <source>
        <dbReference type="SAM" id="MobiDB-lite"/>
    </source>
</evidence>
<feature type="compositionally biased region" description="Polar residues" evidence="1">
    <location>
        <begin position="150"/>
        <end position="160"/>
    </location>
</feature>
<accession>A0AAD9VHF9</accession>